<evidence type="ECO:0000259" key="1">
    <source>
        <dbReference type="Pfam" id="PF09836"/>
    </source>
</evidence>
<evidence type="ECO:0000313" key="3">
    <source>
        <dbReference type="EMBL" id="AIY65872.1"/>
    </source>
</evidence>
<dbReference type="eggNOG" id="COG3219">
    <property type="taxonomic scope" value="Bacteria"/>
</dbReference>
<name>A0A0A7EIR2_9GAMM</name>
<sequence length="244" mass="27823">MSFQATQNAFMQHIRDPEKNAFPDIEDRRLAIYRELFFNNVEGFVSSAFPVLHSLYSEDDWLALVRKFFSQHDCKSPYFLQISEEFMAFLSNEYQRTDADPEYMLELAHYEWVELALSIADQDPNEGKIADIQTQPMCFSSLAWRVSYAYPVQFASSDNPHLNVMDEGNHLVIYRDNDDDIQFVAINGITAHLLQHIESNAGISFAALLEVMQSVLPQVEAAVLESGLKTTLLDLAEKGVLVTK</sequence>
<feature type="domain" description="Putative DNA-binding" evidence="1">
    <location>
        <begin position="6"/>
        <end position="90"/>
    </location>
</feature>
<dbReference type="STRING" id="1348114.OM33_12605"/>
<organism evidence="3 4">
    <name type="scientific">Pseudoalteromonas piratica</name>
    <dbReference type="NCBI Taxonomy" id="1348114"/>
    <lineage>
        <taxon>Bacteria</taxon>
        <taxon>Pseudomonadati</taxon>
        <taxon>Pseudomonadota</taxon>
        <taxon>Gammaproteobacteria</taxon>
        <taxon>Alteromonadales</taxon>
        <taxon>Pseudoalteromonadaceae</taxon>
        <taxon>Pseudoalteromonas</taxon>
    </lineage>
</organism>
<dbReference type="RefSeq" id="WP_038642179.1">
    <property type="nucleotide sequence ID" value="NZ_CP009888.1"/>
</dbReference>
<evidence type="ECO:0000313" key="4">
    <source>
        <dbReference type="Proteomes" id="UP000030341"/>
    </source>
</evidence>
<dbReference type="EMBL" id="CP009888">
    <property type="protein sequence ID" value="AIY65872.1"/>
    <property type="molecule type" value="Genomic_DNA"/>
</dbReference>
<dbReference type="AlphaFoldDB" id="A0A0A7EIR2"/>
<dbReference type="InterPro" id="IPR018640">
    <property type="entry name" value="DUF2063"/>
</dbReference>
<dbReference type="Pfam" id="PF22106">
    <property type="entry name" value="NGO1945_C"/>
    <property type="match status" value="1"/>
</dbReference>
<feature type="domain" description="NGO1945-like C-terminal" evidence="2">
    <location>
        <begin position="140"/>
        <end position="235"/>
    </location>
</feature>
<dbReference type="Gene3D" id="1.10.150.690">
    <property type="entry name" value="DUF2063"/>
    <property type="match status" value="1"/>
</dbReference>
<dbReference type="Proteomes" id="UP000030341">
    <property type="component" value="Chromosome 1"/>
</dbReference>
<gene>
    <name evidence="3" type="ORF">OM33_12605</name>
</gene>
<dbReference type="HOGENOM" id="CLU_096334_1_0_6"/>
<accession>A0A0A7EIR2</accession>
<reference evidence="3 4" key="1">
    <citation type="submission" date="2014-11" db="EMBL/GenBank/DDBJ databases">
        <title>Complete Genome Sequence of Pseudoalteromonas sp. Strain OCN003 Isolated from Kaneohe Bay, Oahu, Hawaii.</title>
        <authorList>
            <person name="Beurmann S."/>
            <person name="Videau P."/>
            <person name="Ushijima B."/>
            <person name="Smith A.M."/>
            <person name="Aeby G.S."/>
            <person name="Callahan S.M."/>
            <person name="Belcaid M."/>
        </authorList>
    </citation>
    <scope>NUCLEOTIDE SEQUENCE [LARGE SCALE GENOMIC DNA]</scope>
    <source>
        <strain evidence="3 4">OCN003</strain>
    </source>
</reference>
<proteinExistence type="predicted"/>
<dbReference type="Gene3D" id="3.90.930.50">
    <property type="match status" value="1"/>
</dbReference>
<dbReference type="OrthoDB" id="4146344at2"/>
<dbReference type="KEGG" id="pseo:OM33_12605"/>
<dbReference type="Pfam" id="PF09836">
    <property type="entry name" value="DUF2063"/>
    <property type="match status" value="1"/>
</dbReference>
<keyword evidence="4" id="KW-1185">Reference proteome</keyword>
<dbReference type="InterPro" id="IPR054098">
    <property type="entry name" value="NGO1945-like_C"/>
</dbReference>
<evidence type="ECO:0000259" key="2">
    <source>
        <dbReference type="Pfam" id="PF22106"/>
    </source>
</evidence>
<protein>
    <submittedName>
        <fullName evidence="3">Uncharacterized protein</fullName>
    </submittedName>
</protein>
<dbReference type="InterPro" id="IPR044922">
    <property type="entry name" value="DUF2063_N_sf"/>
</dbReference>